<dbReference type="EMBL" id="BK010831">
    <property type="protein sequence ID" value="DAC79760.1"/>
    <property type="molecule type" value="Genomic_DNA"/>
</dbReference>
<dbReference type="Proteomes" id="UP000000554">
    <property type="component" value="Plasmid pNRC200"/>
</dbReference>
<dbReference type="KEGG" id="hal:VNG_6109H"/>
<dbReference type="EMBL" id="AE004438">
    <property type="protein sequence ID" value="AAG20789.1"/>
    <property type="molecule type" value="Genomic_DNA"/>
</dbReference>
<accession>Q9HI12</accession>
<name>Q9HI12_HALSA</name>
<reference evidence="2" key="2">
    <citation type="journal article" date="2008" name="Genomics">
        <title>Evolution in the laboratory: the genome of Halobacterium salinarum strain R1 compared to that of strain NRC-1.</title>
        <authorList>
            <person name="Pfeiffer F."/>
            <person name="Schuster S.C."/>
            <person name="Broicher A."/>
            <person name="Falb M."/>
            <person name="Palm P."/>
            <person name="Rodewald K."/>
            <person name="Ruepp A."/>
            <person name="Soppa J."/>
            <person name="Tittor J."/>
            <person name="Oesterhelt D."/>
        </authorList>
    </citation>
    <scope>NUCLEOTIDE SEQUENCE</scope>
    <source>
        <strain evidence="2">NRC-1</strain>
        <plasmid evidence="2">pNRC200</plasmid>
    </source>
</reference>
<reference evidence="1 3" key="1">
    <citation type="journal article" date="2000" name="Proc. Natl. Acad. Sci. U.S.A.">
        <title>Genome sequence of Halobacterium species NRC-1.</title>
        <authorList>
            <person name="Ng W.V."/>
            <person name="Kennedy S.P."/>
            <person name="Mahairas G.G."/>
            <person name="Berquist B."/>
            <person name="Pan M."/>
            <person name="Shukla H.D."/>
            <person name="Lasky S.R."/>
            <person name="Baliga N.S."/>
            <person name="Thorsson V."/>
            <person name="Sbrogna J."/>
            <person name="Swartzell S."/>
            <person name="Weir D."/>
            <person name="Hall J."/>
            <person name="Dahl T.A."/>
            <person name="Welti R."/>
            <person name="Goo Y.A."/>
            <person name="Leithauser B."/>
            <person name="Keller K."/>
            <person name="Cruz R."/>
            <person name="Danson M.J."/>
            <person name="Hough D.W."/>
            <person name="Maddocks D.G."/>
            <person name="Jablonski P.E."/>
            <person name="Krebs M.P."/>
            <person name="Angevine C.M."/>
            <person name="Dale H."/>
            <person name="Isenbarger T.A."/>
            <person name="Peck R.F."/>
            <person name="Pohlschroder M."/>
            <person name="Spudich J.L."/>
            <person name="Jung K.W."/>
            <person name="Alam M."/>
            <person name="Freitas T."/>
            <person name="Hou S."/>
            <person name="Daniels C.J."/>
            <person name="Dennis P.P."/>
            <person name="Omer A.D."/>
            <person name="Ebhardt H."/>
            <person name="Lowe T.M."/>
            <person name="Liang P."/>
            <person name="Riley M."/>
            <person name="Hood L."/>
            <person name="DasSarma S."/>
        </authorList>
    </citation>
    <scope>NUCLEOTIDE SEQUENCE [LARGE SCALE GENOMIC DNA]</scope>
    <source>
        <strain evidence="3">ATCC 700922 / JCM 11081 / NRC-1</strain>
        <strain evidence="1">NRC-1</strain>
        <plasmid evidence="3">Plasmid pNRC200</plasmid>
    </source>
</reference>
<organism evidence="1 3">
    <name type="scientific">Halobacterium salinarum (strain ATCC 700922 / JCM 11081 / NRC-1)</name>
    <name type="common">Halobacterium halobium</name>
    <dbReference type="NCBI Taxonomy" id="64091"/>
    <lineage>
        <taxon>Archaea</taxon>
        <taxon>Methanobacteriati</taxon>
        <taxon>Methanobacteriota</taxon>
        <taxon>Stenosarchaea group</taxon>
        <taxon>Halobacteria</taxon>
        <taxon>Halobacteriales</taxon>
        <taxon>Halobacteriaceae</taxon>
        <taxon>Halobacterium</taxon>
        <taxon>Halobacterium salinarum NRC-34001</taxon>
    </lineage>
</organism>
<geneLocation type="plasmid" evidence="1 3">
    <name>pNRC200</name>
</geneLocation>
<protein>
    <submittedName>
        <fullName evidence="2">Spurious ORF</fullName>
    </submittedName>
    <submittedName>
        <fullName evidence="1">Vng6109h</fullName>
    </submittedName>
</protein>
<reference evidence="2" key="4">
    <citation type="journal article" date="2019" name="Microbiol. Resour. Announc.">
        <title>The genome of the Halobacterium salinarum type strain is closely related to that of the laboratory strains NRC-1 and R1.</title>
        <authorList>
            <person name="Pfeiffer F."/>
            <person name="Marchfelder A."/>
            <person name="Habermann B.H."/>
            <person name="Dyall-Smith M."/>
        </authorList>
    </citation>
    <scope>NUCLEOTIDE SEQUENCE</scope>
    <source>
        <strain evidence="2">NRC-1</strain>
        <plasmid evidence="2">pNRC200</plasmid>
    </source>
</reference>
<evidence type="ECO:0000313" key="1">
    <source>
        <dbReference type="EMBL" id="AAG20789.1"/>
    </source>
</evidence>
<proteinExistence type="predicted"/>
<evidence type="ECO:0000313" key="2">
    <source>
        <dbReference type="EMBL" id="DAC79760.1"/>
    </source>
</evidence>
<sequence length="62" mass="6940">MNDSTSYSVHLVEDCILPPSVVLMNLEDLYSPVGNRIGLAYREMMTEISVDEETTWISVSST</sequence>
<keyword evidence="1" id="KW-0614">Plasmid</keyword>
<keyword evidence="3" id="KW-1185">Reference proteome</keyword>
<reference evidence="2" key="3">
    <citation type="journal article" date="2015" name="Life">
        <title>A manual curation strategy to improve genome annotation: application to a set of haloarchael genomes.</title>
        <authorList>
            <person name="Pfeiffer F."/>
            <person name="Oesterhelt D."/>
        </authorList>
    </citation>
    <scope>NUCLEOTIDE SEQUENCE</scope>
    <source>
        <strain evidence="2">NRC-1</strain>
        <plasmid evidence="2">pNRC200</plasmid>
    </source>
</reference>
<gene>
    <name evidence="1" type="ordered locus">VNG_6109H</name>
</gene>
<evidence type="ECO:0000313" key="3">
    <source>
        <dbReference type="Proteomes" id="UP000000554"/>
    </source>
</evidence>
<dbReference type="HOGENOM" id="CLU_2893169_0_0_2"/>
<dbReference type="AlphaFoldDB" id="Q9HI12"/>